<evidence type="ECO:0000256" key="4">
    <source>
        <dbReference type="ARBA" id="ARBA00022989"/>
    </source>
</evidence>
<keyword evidence="2" id="KW-1003">Cell membrane</keyword>
<evidence type="ECO:0000256" key="6">
    <source>
        <dbReference type="SAM" id="Coils"/>
    </source>
</evidence>
<dbReference type="PANTHER" id="PTHR10010">
    <property type="entry name" value="SOLUTE CARRIER FAMILY 34 SODIUM PHOSPHATE , MEMBER 2-RELATED"/>
    <property type="match status" value="1"/>
</dbReference>
<reference evidence="9 10" key="1">
    <citation type="submission" date="2024-03" db="EMBL/GenBank/DDBJ databases">
        <title>Human intestinal bacterial collection.</title>
        <authorList>
            <person name="Pauvert C."/>
            <person name="Hitch T.C.A."/>
            <person name="Clavel T."/>
        </authorList>
    </citation>
    <scope>NUCLEOTIDE SEQUENCE [LARGE SCALE GENOMIC DNA]</scope>
    <source>
        <strain evidence="9 10">CLA-AP-H29</strain>
    </source>
</reference>
<feature type="transmembrane region" description="Helical" evidence="7">
    <location>
        <begin position="108"/>
        <end position="124"/>
    </location>
</feature>
<dbReference type="NCBIfam" id="TIGR00704">
    <property type="entry name" value="NaPi_cotrn_rel"/>
    <property type="match status" value="1"/>
</dbReference>
<evidence type="ECO:0000256" key="1">
    <source>
        <dbReference type="ARBA" id="ARBA00004651"/>
    </source>
</evidence>
<proteinExistence type="predicted"/>
<dbReference type="Gene3D" id="1.20.58.220">
    <property type="entry name" value="Phosphate transport system protein phou homolog 2, domain 2"/>
    <property type="match status" value="1"/>
</dbReference>
<feature type="domain" description="PhoU" evidence="8">
    <location>
        <begin position="352"/>
        <end position="438"/>
    </location>
</feature>
<comment type="caution">
    <text evidence="9">The sequence shown here is derived from an EMBL/GenBank/DDBJ whole genome shotgun (WGS) entry which is preliminary data.</text>
</comment>
<feature type="transmembrane region" description="Helical" evidence="7">
    <location>
        <begin position="48"/>
        <end position="72"/>
    </location>
</feature>
<dbReference type="PANTHER" id="PTHR10010:SF46">
    <property type="entry name" value="SODIUM-DEPENDENT PHOSPHATE TRANSPORT PROTEIN 2B"/>
    <property type="match status" value="1"/>
</dbReference>
<protein>
    <submittedName>
        <fullName evidence="9">Na/Pi cotransporter family protein</fullName>
    </submittedName>
</protein>
<dbReference type="InterPro" id="IPR003841">
    <property type="entry name" value="Na/Pi_transpt"/>
</dbReference>
<evidence type="ECO:0000313" key="9">
    <source>
        <dbReference type="EMBL" id="MEQ2444645.1"/>
    </source>
</evidence>
<dbReference type="InterPro" id="IPR026022">
    <property type="entry name" value="PhoU_dom"/>
</dbReference>
<dbReference type="Pfam" id="PF01895">
    <property type="entry name" value="PhoU"/>
    <property type="match status" value="2"/>
</dbReference>
<feature type="transmembrane region" description="Helical" evidence="7">
    <location>
        <begin position="173"/>
        <end position="199"/>
    </location>
</feature>
<accession>A0ABV1ED52</accession>
<dbReference type="Proteomes" id="UP001464378">
    <property type="component" value="Unassembled WGS sequence"/>
</dbReference>
<feature type="transmembrane region" description="Helical" evidence="7">
    <location>
        <begin position="84"/>
        <end position="102"/>
    </location>
</feature>
<comment type="subcellular location">
    <subcellularLocation>
        <location evidence="1">Cell membrane</location>
        <topology evidence="1">Multi-pass membrane protein</topology>
    </subcellularLocation>
</comment>
<name>A0ABV1ED52_9FIRM</name>
<sequence length="548" mass="59306">MKITDILSLLGGLALFLHGMQMMSSGLEAAAGNRMKSILEKLTSNRLLGVLVGAVITAVIQSSSATTVMVVGFVNSGMMTLRQAVWIIMGANIGTTITGQLIALDAGALAPMFAFIGIALMVFLKNPKVHHIGAILAGLGILFIGMDMMSAAMEPLRDSQAFINLVSTFSNPLVGILTGTIFTAIIQSSSASVGILQALAMSGVVSLPTAVYVLFGQNIGTCITAVLASIGTSRNAKRTTIIHLSFNIIGTIIFTLVCMFSPLTRIVQSFTPDNAAAQIANMHTIFNVVTTLLLLPVGGHLVQLAMHILPDRKEEKEEGMHLQYLTPISVDKDRSIAIGTSAIYLNQIREELQRMLGKARSNIDLAFRAVLEVKPELLSQAESTETYIDYLNKEISQYISKVIAHETNETDSAAVSAYFKITGNIERIGDHAINICEYSTMMDQKGIQFSEGAKDELREMRDVCLAALDTLAADADVSEGWLSSMEKLEQRIDDMTAEFRQSQLDRMKQGSCSDEACILFSELLTDFERIGDHALNIAQERMAAAPAR</sequence>
<feature type="transmembrane region" description="Helical" evidence="7">
    <location>
        <begin position="284"/>
        <end position="306"/>
    </location>
</feature>
<dbReference type="Pfam" id="PF02690">
    <property type="entry name" value="Na_Pi_cotrans"/>
    <property type="match status" value="1"/>
</dbReference>
<keyword evidence="3 7" id="KW-0812">Transmembrane</keyword>
<dbReference type="NCBIfam" id="NF037997">
    <property type="entry name" value="Na_Pi_symport"/>
    <property type="match status" value="1"/>
</dbReference>
<dbReference type="RefSeq" id="WP_294521220.1">
    <property type="nucleotide sequence ID" value="NZ_JBBMFK010000029.1"/>
</dbReference>
<keyword evidence="6" id="KW-0175">Coiled coil</keyword>
<dbReference type="InterPro" id="IPR038078">
    <property type="entry name" value="PhoU-like_sf"/>
</dbReference>
<keyword evidence="4 7" id="KW-1133">Transmembrane helix</keyword>
<organism evidence="9 10">
    <name type="scientific">Pseudoflavonifractor intestinihominis</name>
    <dbReference type="NCBI Taxonomy" id="3133171"/>
    <lineage>
        <taxon>Bacteria</taxon>
        <taxon>Bacillati</taxon>
        <taxon>Bacillota</taxon>
        <taxon>Clostridia</taxon>
        <taxon>Eubacteriales</taxon>
        <taxon>Oscillospiraceae</taxon>
        <taxon>Pseudoflavonifractor</taxon>
    </lineage>
</organism>
<feature type="transmembrane region" description="Helical" evidence="7">
    <location>
        <begin position="131"/>
        <end position="153"/>
    </location>
</feature>
<keyword evidence="5 7" id="KW-0472">Membrane</keyword>
<gene>
    <name evidence="9" type="ORF">WMO64_14370</name>
</gene>
<keyword evidence="10" id="KW-1185">Reference proteome</keyword>
<dbReference type="InterPro" id="IPR004633">
    <property type="entry name" value="NaPi_cotrn-rel/YqeW-like"/>
</dbReference>
<evidence type="ECO:0000256" key="5">
    <source>
        <dbReference type="ARBA" id="ARBA00023136"/>
    </source>
</evidence>
<feature type="coiled-coil region" evidence="6">
    <location>
        <begin position="478"/>
        <end position="505"/>
    </location>
</feature>
<dbReference type="EMBL" id="JBBMFK010000029">
    <property type="protein sequence ID" value="MEQ2444645.1"/>
    <property type="molecule type" value="Genomic_DNA"/>
</dbReference>
<evidence type="ECO:0000256" key="2">
    <source>
        <dbReference type="ARBA" id="ARBA00022475"/>
    </source>
</evidence>
<feature type="transmembrane region" description="Helical" evidence="7">
    <location>
        <begin position="211"/>
        <end position="230"/>
    </location>
</feature>
<evidence type="ECO:0000256" key="3">
    <source>
        <dbReference type="ARBA" id="ARBA00022692"/>
    </source>
</evidence>
<evidence type="ECO:0000313" key="10">
    <source>
        <dbReference type="Proteomes" id="UP001464378"/>
    </source>
</evidence>
<evidence type="ECO:0000256" key="7">
    <source>
        <dbReference type="SAM" id="Phobius"/>
    </source>
</evidence>
<feature type="transmembrane region" description="Helical" evidence="7">
    <location>
        <begin position="242"/>
        <end position="263"/>
    </location>
</feature>
<dbReference type="SUPFAM" id="SSF109755">
    <property type="entry name" value="PhoU-like"/>
    <property type="match status" value="1"/>
</dbReference>
<evidence type="ECO:0000259" key="8">
    <source>
        <dbReference type="Pfam" id="PF01895"/>
    </source>
</evidence>
<feature type="domain" description="PhoU" evidence="8">
    <location>
        <begin position="459"/>
        <end position="539"/>
    </location>
</feature>